<sequence length="49" mass="5351">MPWWSQTAPQSTSRIPQSTINTPVMTDVVCSGSSNPCLLTIITLLFDVI</sequence>
<reference evidence="1 2" key="1">
    <citation type="submission" date="2017-02" db="EMBL/GenBank/DDBJ databases">
        <authorList>
            <person name="Peterson S.W."/>
        </authorList>
    </citation>
    <scope>NUCLEOTIDE SEQUENCE [LARGE SCALE GENOMIC DNA]</scope>
    <source>
        <strain evidence="1 2">B Ar 00.02</strain>
    </source>
</reference>
<proteinExistence type="predicted"/>
<evidence type="ECO:0000313" key="1">
    <source>
        <dbReference type="EMBL" id="SJM69362.1"/>
    </source>
</evidence>
<name>A0A1R4GNA7_9MICC</name>
<dbReference type="AlphaFoldDB" id="A0A1R4GNA7"/>
<evidence type="ECO:0000313" key="2">
    <source>
        <dbReference type="Proteomes" id="UP000195913"/>
    </source>
</evidence>
<organism evidence="1 2">
    <name type="scientific">Arthrobacter rhombi</name>
    <dbReference type="NCBI Taxonomy" id="71253"/>
    <lineage>
        <taxon>Bacteria</taxon>
        <taxon>Bacillati</taxon>
        <taxon>Actinomycetota</taxon>
        <taxon>Actinomycetes</taxon>
        <taxon>Micrococcales</taxon>
        <taxon>Micrococcaceae</taxon>
        <taxon>Arthrobacter</taxon>
    </lineage>
</organism>
<accession>A0A1R4GNA7</accession>
<dbReference type="EMBL" id="FUHW01000038">
    <property type="protein sequence ID" value="SJM69362.1"/>
    <property type="molecule type" value="Genomic_DNA"/>
</dbReference>
<keyword evidence="2" id="KW-1185">Reference proteome</keyword>
<gene>
    <name evidence="1" type="ORF">FM101_11730</name>
</gene>
<protein>
    <submittedName>
        <fullName evidence="1">Uncharacterized protein</fullName>
    </submittedName>
</protein>
<dbReference type="Proteomes" id="UP000195913">
    <property type="component" value="Unassembled WGS sequence"/>
</dbReference>